<keyword evidence="5 6" id="KW-0472">Membrane</keyword>
<keyword evidence="4 6" id="KW-1133">Transmembrane helix</keyword>
<feature type="transmembrane region" description="Helical" evidence="6">
    <location>
        <begin position="246"/>
        <end position="268"/>
    </location>
</feature>
<dbReference type="Proteomes" id="UP000606463">
    <property type="component" value="Unassembled WGS sequence"/>
</dbReference>
<feature type="transmembrane region" description="Helical" evidence="6">
    <location>
        <begin position="211"/>
        <end position="240"/>
    </location>
</feature>
<dbReference type="InterPro" id="IPR002549">
    <property type="entry name" value="AI-2E-like"/>
</dbReference>
<sequence>MENLRERFFAISFIGFIIATTLLVLYMLLPFWKPVTLALISAVVFYPLQRFFERLFRSTLVATFFSLITVFAVVIVPSAVALVILGQELTKLVQYLNQYYQSGKLQLLVEDLRSWLYIYLYKFHEHYPFLGELLKEENLKELLTKIYTNIYPFFTQLTKSAVYWIGSAILGIFVYLLTLFFALYQGKRALKHAKNLIPLEEKDKEEILSALYNAVTAVIYGTAGTAIVQALVAFAVYLYYELPYPFLWATLTALFAFIPPFGSGYVWFPIVVYELVLVDVIKGLIGLGVGLFVISSIDNFVRPLVMREKIELPYIVLFFSVMGGIFTFGFTGIFLGPTVFALFITLIKLYEEKFVKTTRNGD</sequence>
<evidence type="ECO:0000313" key="8">
    <source>
        <dbReference type="Proteomes" id="UP000606463"/>
    </source>
</evidence>
<comment type="subcellular location">
    <subcellularLocation>
        <location evidence="1">Membrane</location>
        <topology evidence="1">Multi-pass membrane protein</topology>
    </subcellularLocation>
</comment>
<proteinExistence type="inferred from homology"/>
<dbReference type="EMBL" id="DQVE01000051">
    <property type="protein sequence ID" value="HIP98706.1"/>
    <property type="molecule type" value="Genomic_DNA"/>
</dbReference>
<dbReference type="PANTHER" id="PTHR21716">
    <property type="entry name" value="TRANSMEMBRANE PROTEIN"/>
    <property type="match status" value="1"/>
</dbReference>
<protein>
    <submittedName>
        <fullName evidence="7">AI-2E family transporter</fullName>
    </submittedName>
</protein>
<evidence type="ECO:0000313" key="7">
    <source>
        <dbReference type="EMBL" id="HIP98706.1"/>
    </source>
</evidence>
<name>A0A9D0YPP4_AQUAO</name>
<evidence type="ECO:0000256" key="6">
    <source>
        <dbReference type="SAM" id="Phobius"/>
    </source>
</evidence>
<evidence type="ECO:0000256" key="1">
    <source>
        <dbReference type="ARBA" id="ARBA00004141"/>
    </source>
</evidence>
<feature type="transmembrane region" description="Helical" evidence="6">
    <location>
        <begin position="314"/>
        <end position="347"/>
    </location>
</feature>
<gene>
    <name evidence="7" type="ORF">EYH37_05030</name>
</gene>
<dbReference type="GO" id="GO:0016020">
    <property type="term" value="C:membrane"/>
    <property type="evidence" value="ECO:0007669"/>
    <property type="project" value="UniProtKB-SubCell"/>
</dbReference>
<dbReference type="PANTHER" id="PTHR21716:SF4">
    <property type="entry name" value="TRANSMEMBRANE PROTEIN 245"/>
    <property type="match status" value="1"/>
</dbReference>
<feature type="transmembrane region" description="Helical" evidence="6">
    <location>
        <begin position="275"/>
        <end position="294"/>
    </location>
</feature>
<reference evidence="7" key="1">
    <citation type="journal article" date="2020" name="ISME J.">
        <title>Gammaproteobacteria mediating utilization of methyl-, sulfur- and petroleum organic compounds in deep ocean hydrothermal plumes.</title>
        <authorList>
            <person name="Zhou Z."/>
            <person name="Liu Y."/>
            <person name="Pan J."/>
            <person name="Cron B.R."/>
            <person name="Toner B.M."/>
            <person name="Anantharaman K."/>
            <person name="Breier J.A."/>
            <person name="Dick G.J."/>
            <person name="Li M."/>
        </authorList>
    </citation>
    <scope>NUCLEOTIDE SEQUENCE</scope>
    <source>
        <strain evidence="7">SZUA-1501</strain>
    </source>
</reference>
<feature type="transmembrane region" description="Helical" evidence="6">
    <location>
        <begin position="161"/>
        <end position="184"/>
    </location>
</feature>
<feature type="transmembrane region" description="Helical" evidence="6">
    <location>
        <begin position="60"/>
        <end position="85"/>
    </location>
</feature>
<comment type="similarity">
    <text evidence="2">Belongs to the autoinducer-2 exporter (AI-2E) (TC 2.A.86) family.</text>
</comment>
<comment type="caution">
    <text evidence="7">The sequence shown here is derived from an EMBL/GenBank/DDBJ whole genome shotgun (WGS) entry which is preliminary data.</text>
</comment>
<accession>A0A9D0YPP4</accession>
<evidence type="ECO:0000256" key="5">
    <source>
        <dbReference type="ARBA" id="ARBA00023136"/>
    </source>
</evidence>
<evidence type="ECO:0000256" key="3">
    <source>
        <dbReference type="ARBA" id="ARBA00022692"/>
    </source>
</evidence>
<dbReference type="AlphaFoldDB" id="A0A9D0YPP4"/>
<keyword evidence="3 6" id="KW-0812">Transmembrane</keyword>
<evidence type="ECO:0000256" key="2">
    <source>
        <dbReference type="ARBA" id="ARBA00009773"/>
    </source>
</evidence>
<feature type="transmembrane region" description="Helical" evidence="6">
    <location>
        <begin position="7"/>
        <end position="25"/>
    </location>
</feature>
<evidence type="ECO:0000256" key="4">
    <source>
        <dbReference type="ARBA" id="ARBA00022989"/>
    </source>
</evidence>
<organism evidence="7 8">
    <name type="scientific">Aquifex aeolicus</name>
    <dbReference type="NCBI Taxonomy" id="63363"/>
    <lineage>
        <taxon>Bacteria</taxon>
        <taxon>Pseudomonadati</taxon>
        <taxon>Aquificota</taxon>
        <taxon>Aquificia</taxon>
        <taxon>Aquificales</taxon>
        <taxon>Aquificaceae</taxon>
        <taxon>Aquifex</taxon>
    </lineage>
</organism>
<dbReference type="Pfam" id="PF01594">
    <property type="entry name" value="AI-2E_transport"/>
    <property type="match status" value="1"/>
</dbReference>
<feature type="transmembrane region" description="Helical" evidence="6">
    <location>
        <begin position="31"/>
        <end position="48"/>
    </location>
</feature>